<evidence type="ECO:0000256" key="2">
    <source>
        <dbReference type="ARBA" id="ARBA00022840"/>
    </source>
</evidence>
<feature type="domain" description="ABC transporter" evidence="3">
    <location>
        <begin position="253"/>
        <end position="489"/>
    </location>
</feature>
<dbReference type="InterPro" id="IPR017871">
    <property type="entry name" value="ABC_transporter-like_CS"/>
</dbReference>
<name>A0ABS7DF12_9GAMM</name>
<keyword evidence="1" id="KW-0547">Nucleotide-binding</keyword>
<comment type="caution">
    <text evidence="4">The sequence shown here is derived from an EMBL/GenBank/DDBJ whole genome shotgun (WGS) entry which is preliminary data.</text>
</comment>
<evidence type="ECO:0000256" key="1">
    <source>
        <dbReference type="ARBA" id="ARBA00022741"/>
    </source>
</evidence>
<dbReference type="InterPro" id="IPR003593">
    <property type="entry name" value="AAA+_ATPase"/>
</dbReference>
<keyword evidence="5" id="KW-1185">Reference proteome</keyword>
<dbReference type="PANTHER" id="PTHR43158:SF2">
    <property type="entry name" value="SKFA PEPTIDE EXPORT ATP-BINDING PROTEIN SKFE"/>
    <property type="match status" value="1"/>
</dbReference>
<feature type="domain" description="ABC transporter" evidence="3">
    <location>
        <begin position="6"/>
        <end position="234"/>
    </location>
</feature>
<organism evidence="4 5">
    <name type="scientific">Succinivibrio faecicola</name>
    <dbReference type="NCBI Taxonomy" id="2820300"/>
    <lineage>
        <taxon>Bacteria</taxon>
        <taxon>Pseudomonadati</taxon>
        <taxon>Pseudomonadota</taxon>
        <taxon>Gammaproteobacteria</taxon>
        <taxon>Aeromonadales</taxon>
        <taxon>Succinivibrionaceae</taxon>
        <taxon>Succinivibrio</taxon>
    </lineage>
</organism>
<dbReference type="SUPFAM" id="SSF52540">
    <property type="entry name" value="P-loop containing nucleoside triphosphate hydrolases"/>
    <property type="match status" value="2"/>
</dbReference>
<dbReference type="EMBL" id="JAGFNY010000006">
    <property type="protein sequence ID" value="MBW7569869.1"/>
    <property type="molecule type" value="Genomic_DNA"/>
</dbReference>
<proteinExistence type="predicted"/>
<gene>
    <name evidence="4" type="primary">modF</name>
    <name evidence="4" type="ORF">J5V48_03065</name>
</gene>
<accession>A0ABS7DF12</accession>
<keyword evidence="2 4" id="KW-0067">ATP-binding</keyword>
<dbReference type="InterPro" id="IPR027417">
    <property type="entry name" value="P-loop_NTPase"/>
</dbReference>
<dbReference type="PROSITE" id="PS00211">
    <property type="entry name" value="ABC_TRANSPORTER_1"/>
    <property type="match status" value="1"/>
</dbReference>
<evidence type="ECO:0000313" key="5">
    <source>
        <dbReference type="Proteomes" id="UP000731465"/>
    </source>
</evidence>
<dbReference type="InterPro" id="IPR003439">
    <property type="entry name" value="ABC_transporter-like_ATP-bd"/>
</dbReference>
<dbReference type="RefSeq" id="WP_219936995.1">
    <property type="nucleotide sequence ID" value="NZ_JAGFNY010000006.1"/>
</dbReference>
<dbReference type="PANTHER" id="PTHR43158">
    <property type="entry name" value="SKFA PEPTIDE EXPORT ATP-BINDING PROTEIN SKFE"/>
    <property type="match status" value="1"/>
</dbReference>
<evidence type="ECO:0000259" key="3">
    <source>
        <dbReference type="PROSITE" id="PS50893"/>
    </source>
</evidence>
<dbReference type="SMART" id="SM00382">
    <property type="entry name" value="AAA"/>
    <property type="match status" value="2"/>
</dbReference>
<dbReference type="GO" id="GO:0005524">
    <property type="term" value="F:ATP binding"/>
    <property type="evidence" value="ECO:0007669"/>
    <property type="project" value="UniProtKB-KW"/>
</dbReference>
<dbReference type="PROSITE" id="PS50893">
    <property type="entry name" value="ABC_TRANSPORTER_2"/>
    <property type="match status" value="2"/>
</dbReference>
<dbReference type="Gene3D" id="3.40.50.300">
    <property type="entry name" value="P-loop containing nucleotide triphosphate hydrolases"/>
    <property type="match status" value="2"/>
</dbReference>
<reference evidence="4 5" key="1">
    <citation type="submission" date="2021-03" db="EMBL/GenBank/DDBJ databases">
        <title>Succinivibrio sp. nov. isolated from feces of cow.</title>
        <authorList>
            <person name="Choi J.-Y."/>
        </authorList>
    </citation>
    <scope>NUCLEOTIDE SEQUENCE [LARGE SCALE GENOMIC DNA]</scope>
    <source>
        <strain evidence="4 5">AGMB01872</strain>
    </source>
</reference>
<dbReference type="Pfam" id="PF00005">
    <property type="entry name" value="ABC_tran"/>
    <property type="match status" value="2"/>
</dbReference>
<protein>
    <submittedName>
        <fullName evidence="4">Molybdate ABC transporter ATP-binding protein ModF</fullName>
    </submittedName>
</protein>
<sequence length="489" mass="54265">MTQRTISFTDAIFKIDENRSVEIGNITIAPSDLIVLIGGNGSGKTSIAKALNGDFELSSGVAPTNYHPVLVSFEKQLELYEADYEMRNSDCTTAQEEIGITPNMIFKDDDKEVLNKLVSALKLEPLLDKSIRSLSGGEGRKVLLAHALSSKPNLIIFDTPFDALDVETRADLLNLIEQLHTDYQTPMVLIVNRPSEIPKSLTSMGIISDCKIVKLASFEEIEQDEDAKMLLGYANVPDVTLPEAPEKAKLPEIEGDVIVSLKDVNIEYQRKVLDHLYFEVRKGQHWHIMGPNGAGKSTLLSLITGDNPLVYTNDVTVFGYKRGSGESIWDIKKYYGLVSGALHLDYRVNGPVINVVLSGFYDSIGLYSKVSDEEITIAKKWLEIAGLSDKEDVGFKSLSFGQQRLVLIIRALVKNPPLLILDEPLQGLDSYARALVKSFISYAMHNGNTSILFVSHHQEDLPEGFTNRLSFVRIGNEQNFKVVQETLSK</sequence>
<dbReference type="NCBIfam" id="NF008186">
    <property type="entry name" value="PRK10938.1"/>
    <property type="match status" value="1"/>
</dbReference>
<evidence type="ECO:0000313" key="4">
    <source>
        <dbReference type="EMBL" id="MBW7569869.1"/>
    </source>
</evidence>
<dbReference type="Proteomes" id="UP000731465">
    <property type="component" value="Unassembled WGS sequence"/>
</dbReference>